<gene>
    <name evidence="2" type="ORF">NCTC13443_03946</name>
</gene>
<feature type="region of interest" description="Disordered" evidence="1">
    <location>
        <begin position="210"/>
        <end position="231"/>
    </location>
</feature>
<name>A0A377V1T8_KLEPN</name>
<evidence type="ECO:0000256" key="1">
    <source>
        <dbReference type="SAM" id="MobiDB-lite"/>
    </source>
</evidence>
<sequence>MEARIAPCRVGILGTSLSAIDAAVAVVARHGVFHTEDDKTPHFSLHPGSGSAGDHPDVTPRRAAGGRFLLPDPVEPLEIATPAALEATIAEGSDALLDRIFELIVKELEYAAPDWSEAIGLRQLTPDSIADAWLPTASPMTPFSGRSAICRRWSAISANTTRCPGAMPFCACMRRLKPWCRSSTTRTAVASARASPGYLSITTPPFRGVHTSAAGPAPGWHSADPDAGRRL</sequence>
<reference evidence="2 3" key="1">
    <citation type="submission" date="2018-06" db="EMBL/GenBank/DDBJ databases">
        <authorList>
            <consortium name="Pathogen Informatics"/>
            <person name="Doyle S."/>
        </authorList>
    </citation>
    <scope>NUCLEOTIDE SEQUENCE [LARGE SCALE GENOMIC DNA]</scope>
    <source>
        <strain evidence="2 3">NCTC13443</strain>
    </source>
</reference>
<dbReference type="AlphaFoldDB" id="A0A377V1T8"/>
<evidence type="ECO:0000313" key="3">
    <source>
        <dbReference type="Proteomes" id="UP000255518"/>
    </source>
</evidence>
<evidence type="ECO:0000313" key="2">
    <source>
        <dbReference type="EMBL" id="STT03581.1"/>
    </source>
</evidence>
<feature type="region of interest" description="Disordered" evidence="1">
    <location>
        <begin position="38"/>
        <end position="58"/>
    </location>
</feature>
<organism evidence="2 3">
    <name type="scientific">Klebsiella pneumoniae</name>
    <dbReference type="NCBI Taxonomy" id="573"/>
    <lineage>
        <taxon>Bacteria</taxon>
        <taxon>Pseudomonadati</taxon>
        <taxon>Pseudomonadota</taxon>
        <taxon>Gammaproteobacteria</taxon>
        <taxon>Enterobacterales</taxon>
        <taxon>Enterobacteriaceae</taxon>
        <taxon>Klebsiella/Raoultella group</taxon>
        <taxon>Klebsiella</taxon>
        <taxon>Klebsiella pneumoniae complex</taxon>
    </lineage>
</organism>
<proteinExistence type="predicted"/>
<accession>A0A377V1T8</accession>
<dbReference type="Proteomes" id="UP000255518">
    <property type="component" value="Unassembled WGS sequence"/>
</dbReference>
<dbReference type="EMBL" id="UGKT01000001">
    <property type="protein sequence ID" value="STT03581.1"/>
    <property type="molecule type" value="Genomic_DNA"/>
</dbReference>
<protein>
    <submittedName>
        <fullName evidence="2">Acyl-CoA dehydrogenase</fullName>
    </submittedName>
</protein>